<dbReference type="SUPFAM" id="SSF53067">
    <property type="entry name" value="Actin-like ATPase domain"/>
    <property type="match status" value="1"/>
</dbReference>
<name>A0A926DEL6_9FIRM</name>
<evidence type="ECO:0000313" key="3">
    <source>
        <dbReference type="Proteomes" id="UP000620366"/>
    </source>
</evidence>
<dbReference type="InterPro" id="IPR000600">
    <property type="entry name" value="ROK"/>
</dbReference>
<reference evidence="2" key="1">
    <citation type="submission" date="2020-08" db="EMBL/GenBank/DDBJ databases">
        <title>Genome public.</title>
        <authorList>
            <person name="Liu C."/>
            <person name="Sun Q."/>
        </authorList>
    </citation>
    <scope>NUCLEOTIDE SEQUENCE</scope>
    <source>
        <strain evidence="2">BX7</strain>
    </source>
</reference>
<dbReference type="PROSITE" id="PS01125">
    <property type="entry name" value="ROK"/>
    <property type="match status" value="1"/>
</dbReference>
<evidence type="ECO:0000313" key="2">
    <source>
        <dbReference type="EMBL" id="MBC8536791.1"/>
    </source>
</evidence>
<dbReference type="Proteomes" id="UP000620366">
    <property type="component" value="Unassembled WGS sequence"/>
</dbReference>
<evidence type="ECO:0000256" key="1">
    <source>
        <dbReference type="ARBA" id="ARBA00006479"/>
    </source>
</evidence>
<gene>
    <name evidence="2" type="ORF">H8695_08840</name>
</gene>
<dbReference type="Gene3D" id="3.30.420.40">
    <property type="match status" value="2"/>
</dbReference>
<organism evidence="2 3">
    <name type="scientific">Feifania hominis</name>
    <dbReference type="NCBI Taxonomy" id="2763660"/>
    <lineage>
        <taxon>Bacteria</taxon>
        <taxon>Bacillati</taxon>
        <taxon>Bacillota</taxon>
        <taxon>Clostridia</taxon>
        <taxon>Eubacteriales</taxon>
        <taxon>Feifaniaceae</taxon>
        <taxon>Feifania</taxon>
    </lineage>
</organism>
<dbReference type="InterPro" id="IPR043129">
    <property type="entry name" value="ATPase_NBD"/>
</dbReference>
<dbReference type="Pfam" id="PF00480">
    <property type="entry name" value="ROK"/>
    <property type="match status" value="1"/>
</dbReference>
<dbReference type="PANTHER" id="PTHR18964">
    <property type="entry name" value="ROK (REPRESSOR, ORF, KINASE) FAMILY"/>
    <property type="match status" value="1"/>
</dbReference>
<proteinExistence type="inferred from homology"/>
<dbReference type="EMBL" id="JACRSP010000003">
    <property type="protein sequence ID" value="MBC8536791.1"/>
    <property type="molecule type" value="Genomic_DNA"/>
</dbReference>
<dbReference type="InterPro" id="IPR049874">
    <property type="entry name" value="ROK_cs"/>
</dbReference>
<sequence>MEYRIGMDLGGTNIAAGLVAGGELLVRRSVPTRAAEGEHAVIARMVSLVRELSAECGAGPGGVASLGVGTPGAVEPDSGRVLFCNNLGWRDVALRERLGEATGLPVAVGNDADCAALGEALFGGERRSDMALLTIGTGVGLGVVRDGTLVTGMRGAAGEFGHTTLIAGGELCSCGRRGCLERYAAFPALIRAAQRAADGGDIPLARLRDEGCLNGREIFALARGGSERAAALVSSFIGHIGDGVVNLVNLLDPGCVVIGGGIAPEGEYVLAPIREKLSREAYLGQRLPPVVMAALGGDAGILGAAALTPRQ</sequence>
<comment type="caution">
    <text evidence="2">The sequence shown here is derived from an EMBL/GenBank/DDBJ whole genome shotgun (WGS) entry which is preliminary data.</text>
</comment>
<dbReference type="PANTHER" id="PTHR18964:SF149">
    <property type="entry name" value="BIFUNCTIONAL UDP-N-ACETYLGLUCOSAMINE 2-EPIMERASE_N-ACETYLMANNOSAMINE KINASE"/>
    <property type="match status" value="1"/>
</dbReference>
<dbReference type="RefSeq" id="WP_249300693.1">
    <property type="nucleotide sequence ID" value="NZ_JACRSP010000003.1"/>
</dbReference>
<comment type="similarity">
    <text evidence="1">Belongs to the ROK (NagC/XylR) family.</text>
</comment>
<accession>A0A926DEL6</accession>
<keyword evidence="3" id="KW-1185">Reference proteome</keyword>
<dbReference type="AlphaFoldDB" id="A0A926DEL6"/>
<protein>
    <submittedName>
        <fullName evidence="2">ROK family protein</fullName>
    </submittedName>
</protein>